<evidence type="ECO:0000313" key="3">
    <source>
        <dbReference type="Proteomes" id="UP000287651"/>
    </source>
</evidence>
<evidence type="ECO:0000256" key="1">
    <source>
        <dbReference type="SAM" id="Coils"/>
    </source>
</evidence>
<comment type="caution">
    <text evidence="2">The sequence shown here is derived from an EMBL/GenBank/DDBJ whole genome shotgun (WGS) entry which is preliminary data.</text>
</comment>
<sequence>MIDVLKSEEGPEAVAATEERAFELEKELEKTKRKQDEVLQRLKASDKELNEARGNLYEVQKQLKEARVKARKMDDELLQSVKALESARAELPRQAIDNYRESTGFKEDLKRMAESHTNMQVEILVQLLAGCSLFVYLDSECREDHHGREYCLGFEGQVV</sequence>
<dbReference type="AlphaFoldDB" id="A0A426Z174"/>
<name>A0A426Z174_ENSVE</name>
<organism evidence="2 3">
    <name type="scientific">Ensete ventricosum</name>
    <name type="common">Abyssinian banana</name>
    <name type="synonym">Musa ensete</name>
    <dbReference type="NCBI Taxonomy" id="4639"/>
    <lineage>
        <taxon>Eukaryota</taxon>
        <taxon>Viridiplantae</taxon>
        <taxon>Streptophyta</taxon>
        <taxon>Embryophyta</taxon>
        <taxon>Tracheophyta</taxon>
        <taxon>Spermatophyta</taxon>
        <taxon>Magnoliopsida</taxon>
        <taxon>Liliopsida</taxon>
        <taxon>Zingiberales</taxon>
        <taxon>Musaceae</taxon>
        <taxon>Ensete</taxon>
    </lineage>
</organism>
<accession>A0A426Z174</accession>
<reference evidence="2 3" key="1">
    <citation type="journal article" date="2014" name="Agronomy (Basel)">
        <title>A Draft Genome Sequence for Ensete ventricosum, the Drought-Tolerant Tree Against Hunger.</title>
        <authorList>
            <person name="Harrison J."/>
            <person name="Moore K.A."/>
            <person name="Paszkiewicz K."/>
            <person name="Jones T."/>
            <person name="Grant M."/>
            <person name="Ambacheew D."/>
            <person name="Muzemil S."/>
            <person name="Studholme D.J."/>
        </authorList>
    </citation>
    <scope>NUCLEOTIDE SEQUENCE [LARGE SCALE GENOMIC DNA]</scope>
</reference>
<feature type="coiled-coil region" evidence="1">
    <location>
        <begin position="14"/>
        <end position="76"/>
    </location>
</feature>
<dbReference type="EMBL" id="AMZH03009024">
    <property type="protein sequence ID" value="RRT57723.1"/>
    <property type="molecule type" value="Genomic_DNA"/>
</dbReference>
<protein>
    <submittedName>
        <fullName evidence="2">Uncharacterized protein</fullName>
    </submittedName>
</protein>
<proteinExistence type="predicted"/>
<evidence type="ECO:0000313" key="2">
    <source>
        <dbReference type="EMBL" id="RRT57723.1"/>
    </source>
</evidence>
<gene>
    <name evidence="2" type="ORF">B296_00012869</name>
</gene>
<keyword evidence="1" id="KW-0175">Coiled coil</keyword>
<dbReference type="Proteomes" id="UP000287651">
    <property type="component" value="Unassembled WGS sequence"/>
</dbReference>